<dbReference type="Proteomes" id="UP000718564">
    <property type="component" value="Unassembled WGS sequence"/>
</dbReference>
<dbReference type="EMBL" id="QMEB01000083">
    <property type="protein sequence ID" value="NMG20240.1"/>
    <property type="molecule type" value="Genomic_DNA"/>
</dbReference>
<gene>
    <name evidence="6" type="ORF">DP116_12545</name>
</gene>
<accession>A0ABX1P9J2</accession>
<comment type="caution">
    <text evidence="6">The sequence shown here is derived from an EMBL/GenBank/DDBJ whole genome shotgun (WGS) entry which is preliminary data.</text>
</comment>
<keyword evidence="3" id="KW-0010">Activator</keyword>
<dbReference type="InterPro" id="IPR009057">
    <property type="entry name" value="Homeodomain-like_sf"/>
</dbReference>
<dbReference type="PANTHER" id="PTHR46796">
    <property type="entry name" value="HTH-TYPE TRANSCRIPTIONAL ACTIVATOR RHAS-RELATED"/>
    <property type="match status" value="1"/>
</dbReference>
<dbReference type="SMART" id="SM00342">
    <property type="entry name" value="HTH_ARAC"/>
    <property type="match status" value="1"/>
</dbReference>
<reference evidence="6 7" key="1">
    <citation type="submission" date="2018-06" db="EMBL/GenBank/DDBJ databases">
        <title>Comparative genomics of Brasilonema spp. strains.</title>
        <authorList>
            <person name="Alvarenga D.O."/>
            <person name="Fiore M.F."/>
            <person name="Varani A.M."/>
        </authorList>
    </citation>
    <scope>NUCLEOTIDE SEQUENCE [LARGE SCALE GENOMIC DNA]</scope>
    <source>
        <strain evidence="6 7">SPC951</strain>
    </source>
</reference>
<evidence type="ECO:0000256" key="1">
    <source>
        <dbReference type="ARBA" id="ARBA00023015"/>
    </source>
</evidence>
<dbReference type="InterPro" id="IPR037923">
    <property type="entry name" value="HTH-like"/>
</dbReference>
<evidence type="ECO:0000256" key="3">
    <source>
        <dbReference type="ARBA" id="ARBA00023159"/>
    </source>
</evidence>
<sequence>MLTTKSVTGNLPKSSELNQRLNNKTLMLSSRQMGWNGILVEQYQNLPAPAEKELSALSTHWLILPGHPGHLHWKFDDRLRESIFQKGDSLLVPAGQSGYWRCQNSKSSQTELHIHLQPELVEQVTQASEMDTERLDLVNHFCKQDLHLQHIAMLLLAELCSDGMMGQLYVESLTQVLVIHLLRHYSKSAQIITSENRSLTHAQLQQAIDYIHTHLNRDLSLAEIAEVINISPTYFASLFKRATGISPHQYVIQQRVERAKSLLSKTDLAIADIALQVGFSSQSHLTQQFKRLTGMTPKQVR</sequence>
<keyword evidence="1" id="KW-0805">Transcription regulation</keyword>
<dbReference type="SUPFAM" id="SSF46689">
    <property type="entry name" value="Homeodomain-like"/>
    <property type="match status" value="2"/>
</dbReference>
<evidence type="ECO:0000259" key="5">
    <source>
        <dbReference type="PROSITE" id="PS01124"/>
    </source>
</evidence>
<dbReference type="InterPro" id="IPR020449">
    <property type="entry name" value="Tscrpt_reg_AraC-type_HTH"/>
</dbReference>
<evidence type="ECO:0000256" key="2">
    <source>
        <dbReference type="ARBA" id="ARBA00023125"/>
    </source>
</evidence>
<dbReference type="Gene3D" id="1.10.10.60">
    <property type="entry name" value="Homeodomain-like"/>
    <property type="match status" value="2"/>
</dbReference>
<dbReference type="InterPro" id="IPR018062">
    <property type="entry name" value="HTH_AraC-typ_CS"/>
</dbReference>
<organism evidence="6 7">
    <name type="scientific">Brasilonema bromeliae SPC951</name>
    <dbReference type="NCBI Taxonomy" id="385972"/>
    <lineage>
        <taxon>Bacteria</taxon>
        <taxon>Bacillati</taxon>
        <taxon>Cyanobacteriota</taxon>
        <taxon>Cyanophyceae</taxon>
        <taxon>Nostocales</taxon>
        <taxon>Scytonemataceae</taxon>
        <taxon>Brasilonema</taxon>
        <taxon>Bromeliae group (in: Brasilonema)</taxon>
    </lineage>
</organism>
<dbReference type="PRINTS" id="PR00032">
    <property type="entry name" value="HTHARAC"/>
</dbReference>
<dbReference type="PANTHER" id="PTHR46796:SF6">
    <property type="entry name" value="ARAC SUBFAMILY"/>
    <property type="match status" value="1"/>
</dbReference>
<dbReference type="RefSeq" id="WP_169155507.1">
    <property type="nucleotide sequence ID" value="NZ_CAWPJE010000063.1"/>
</dbReference>
<dbReference type="PROSITE" id="PS00041">
    <property type="entry name" value="HTH_ARAC_FAMILY_1"/>
    <property type="match status" value="1"/>
</dbReference>
<dbReference type="InterPro" id="IPR050204">
    <property type="entry name" value="AraC_XylS_family_regulators"/>
</dbReference>
<dbReference type="PROSITE" id="PS01124">
    <property type="entry name" value="HTH_ARAC_FAMILY_2"/>
    <property type="match status" value="1"/>
</dbReference>
<dbReference type="InterPro" id="IPR018060">
    <property type="entry name" value="HTH_AraC"/>
</dbReference>
<keyword evidence="7" id="KW-1185">Reference proteome</keyword>
<evidence type="ECO:0000256" key="4">
    <source>
        <dbReference type="ARBA" id="ARBA00023163"/>
    </source>
</evidence>
<proteinExistence type="predicted"/>
<evidence type="ECO:0000313" key="7">
    <source>
        <dbReference type="Proteomes" id="UP000718564"/>
    </source>
</evidence>
<keyword evidence="4" id="KW-0804">Transcription</keyword>
<keyword evidence="2" id="KW-0238">DNA-binding</keyword>
<dbReference type="SUPFAM" id="SSF51215">
    <property type="entry name" value="Regulatory protein AraC"/>
    <property type="match status" value="1"/>
</dbReference>
<feature type="domain" description="HTH araC/xylS-type" evidence="5">
    <location>
        <begin position="205"/>
        <end position="301"/>
    </location>
</feature>
<protein>
    <submittedName>
        <fullName evidence="6">AraC family transcriptional regulator</fullName>
    </submittedName>
</protein>
<evidence type="ECO:0000313" key="6">
    <source>
        <dbReference type="EMBL" id="NMG20240.1"/>
    </source>
</evidence>
<dbReference type="Pfam" id="PF12833">
    <property type="entry name" value="HTH_18"/>
    <property type="match status" value="1"/>
</dbReference>
<name>A0ABX1P9J2_9CYAN</name>